<feature type="region of interest" description="Disordered" evidence="1">
    <location>
        <begin position="1"/>
        <end position="26"/>
    </location>
</feature>
<dbReference type="OrthoDB" id="5837254at2759"/>
<feature type="compositionally biased region" description="Basic residues" evidence="1">
    <location>
        <begin position="177"/>
        <end position="186"/>
    </location>
</feature>
<evidence type="ECO:0000313" key="2">
    <source>
        <dbReference type="EMBL" id="KIH68094.1"/>
    </source>
</evidence>
<accession>A0A0C2H8X1</accession>
<proteinExistence type="predicted"/>
<name>A0A0C2H8X1_9BILA</name>
<sequence length="247" mass="27660">MGSGMKRVRQPACPNDHPPKMDKAGRPIQCLPGSSSRLVCGDAHACFFSGMNYMCCPTHEPTTSNQFACPAPLLTVLDSKGLPQKCNTWTRECPQTEAYQEKDSPPKDKPIYRKNAYSHLPCFSMFCQDAQDINKRILASMICSLVGRERICCERLPVAENDGSANVSPSPSPLNKQPKKKARKPTYRGQMRFVTPLEGTLFVVSRITLPPMFLNLRRPHLAPLSFTLQQKLTIFNQWPAPVTSQTY</sequence>
<dbReference type="EMBL" id="KN726467">
    <property type="protein sequence ID" value="KIH68094.1"/>
    <property type="molecule type" value="Genomic_DNA"/>
</dbReference>
<protein>
    <submittedName>
        <fullName evidence="2">Uncharacterized protein</fullName>
    </submittedName>
</protein>
<evidence type="ECO:0000256" key="1">
    <source>
        <dbReference type="SAM" id="MobiDB-lite"/>
    </source>
</evidence>
<dbReference type="SMART" id="SM00289">
    <property type="entry name" value="WR1"/>
    <property type="match status" value="1"/>
</dbReference>
<keyword evidence="3" id="KW-1185">Reference proteome</keyword>
<dbReference type="InterPro" id="IPR006150">
    <property type="entry name" value="Cys_repeat_1"/>
</dbReference>
<reference evidence="2 3" key="1">
    <citation type="submission" date="2013-12" db="EMBL/GenBank/DDBJ databases">
        <title>Draft genome of the parsitic nematode Ancylostoma duodenale.</title>
        <authorList>
            <person name="Mitreva M."/>
        </authorList>
    </citation>
    <scope>NUCLEOTIDE SEQUENCE [LARGE SCALE GENOMIC DNA]</scope>
    <source>
        <strain evidence="2 3">Zhejiang</strain>
    </source>
</reference>
<gene>
    <name evidence="2" type="ORF">ANCDUO_01571</name>
</gene>
<feature type="region of interest" description="Disordered" evidence="1">
    <location>
        <begin position="161"/>
        <end position="186"/>
    </location>
</feature>
<evidence type="ECO:0000313" key="3">
    <source>
        <dbReference type="Proteomes" id="UP000054047"/>
    </source>
</evidence>
<feature type="compositionally biased region" description="Polar residues" evidence="1">
    <location>
        <begin position="163"/>
        <end position="175"/>
    </location>
</feature>
<dbReference type="Proteomes" id="UP000054047">
    <property type="component" value="Unassembled WGS sequence"/>
</dbReference>
<organism evidence="2 3">
    <name type="scientific">Ancylostoma duodenale</name>
    <dbReference type="NCBI Taxonomy" id="51022"/>
    <lineage>
        <taxon>Eukaryota</taxon>
        <taxon>Metazoa</taxon>
        <taxon>Ecdysozoa</taxon>
        <taxon>Nematoda</taxon>
        <taxon>Chromadorea</taxon>
        <taxon>Rhabditida</taxon>
        <taxon>Rhabditina</taxon>
        <taxon>Rhabditomorpha</taxon>
        <taxon>Strongyloidea</taxon>
        <taxon>Ancylostomatidae</taxon>
        <taxon>Ancylostomatinae</taxon>
        <taxon>Ancylostoma</taxon>
    </lineage>
</organism>
<dbReference type="AlphaFoldDB" id="A0A0C2H8X1"/>